<evidence type="ECO:0000313" key="3">
    <source>
        <dbReference type="Proteomes" id="UP000011885"/>
    </source>
</evidence>
<feature type="domain" description="SLA1 homology" evidence="1">
    <location>
        <begin position="8"/>
        <end position="51"/>
    </location>
</feature>
<reference evidence="2 3" key="1">
    <citation type="journal article" date="2013" name="Mar. Genomics">
        <title>Expression of sulfatases in Rhodopirellula baltica and the diversity of sulfatases in the genus Rhodopirellula.</title>
        <authorList>
            <person name="Wegner C.E."/>
            <person name="Richter-Heitmann T."/>
            <person name="Klindworth A."/>
            <person name="Klockow C."/>
            <person name="Richter M."/>
            <person name="Achstetter T."/>
            <person name="Glockner F.O."/>
            <person name="Harder J."/>
        </authorList>
    </citation>
    <scope>NUCLEOTIDE SEQUENCE [LARGE SCALE GENOMIC DNA]</scope>
    <source>
        <strain evidence="2 3">SM41</strain>
    </source>
</reference>
<dbReference type="InterPro" id="IPR007131">
    <property type="entry name" value="SHD1"/>
</dbReference>
<dbReference type="GO" id="GO:0042802">
    <property type="term" value="F:identical protein binding"/>
    <property type="evidence" value="ECO:0007669"/>
    <property type="project" value="InterPro"/>
</dbReference>
<protein>
    <recommendedName>
        <fullName evidence="1">SLA1 homology domain-containing protein</fullName>
    </recommendedName>
</protein>
<dbReference type="PATRIC" id="fig|1263870.3.peg.2310"/>
<gene>
    <name evidence="2" type="ORF">RSSM_02166</name>
</gene>
<proteinExistence type="predicted"/>
<name>M5UEV0_9BACT</name>
<dbReference type="GO" id="GO:0043130">
    <property type="term" value="F:ubiquitin binding"/>
    <property type="evidence" value="ECO:0007669"/>
    <property type="project" value="InterPro"/>
</dbReference>
<dbReference type="Gene3D" id="2.30.30.700">
    <property type="entry name" value="SLA1 homology domain 1"/>
    <property type="match status" value="1"/>
</dbReference>
<accession>M5UEV0</accession>
<comment type="caution">
    <text evidence="2">The sequence shown here is derived from an EMBL/GenBank/DDBJ whole genome shotgun (WGS) entry which is preliminary data.</text>
</comment>
<dbReference type="AlphaFoldDB" id="M5UEV0"/>
<dbReference type="GO" id="GO:0008092">
    <property type="term" value="F:cytoskeletal protein binding"/>
    <property type="evidence" value="ECO:0007669"/>
    <property type="project" value="InterPro"/>
</dbReference>
<dbReference type="Proteomes" id="UP000011885">
    <property type="component" value="Unassembled WGS sequence"/>
</dbReference>
<organism evidence="2 3">
    <name type="scientific">Rhodopirellula sallentina SM41</name>
    <dbReference type="NCBI Taxonomy" id="1263870"/>
    <lineage>
        <taxon>Bacteria</taxon>
        <taxon>Pseudomonadati</taxon>
        <taxon>Planctomycetota</taxon>
        <taxon>Planctomycetia</taxon>
        <taxon>Pirellulales</taxon>
        <taxon>Pirellulaceae</taxon>
        <taxon>Rhodopirellula</taxon>
    </lineage>
</organism>
<evidence type="ECO:0000259" key="1">
    <source>
        <dbReference type="Pfam" id="PF03983"/>
    </source>
</evidence>
<sequence length="392" mass="42852">MLSTASAETWSDVSGNYRIEAEYVRVDGKSVVLRKADGSSVSVPINRLSEQSREQAKRRFEQAKSIHPDAASNSLAGSNYQLDNHLANIIAPTPPDIGPLAPFPNNPTLQQQFDYVRDQAMNGHLEVFWHCLPGDLRAELDSQPARDAIYPSIQHYNEQNAPFEKLTAKLLEVLTTKKEFILGSSMLASLPPNARPMLEQGYDPTVGLLYEWVSLSNGMHSLHETTFTQWINYHLPRLGAHAKELLPLLPPSLNMALSQIAIEQTDASSGTITIPKQDGGTETIAMTRHHGRWLPASFVETLAEHENGLIEQIQASVSELQSTVDNANQNPSAVMVKNLAEPFSKALDGLIESKTQQEFDQATMAIMQQAMSVAAGGMKTLGDSSAGPAPGF</sequence>
<dbReference type="EMBL" id="ANOH01000152">
    <property type="protein sequence ID" value="EMI56371.1"/>
    <property type="molecule type" value="Genomic_DNA"/>
</dbReference>
<dbReference type="GO" id="GO:0030674">
    <property type="term" value="F:protein-macromolecule adaptor activity"/>
    <property type="evidence" value="ECO:0007669"/>
    <property type="project" value="InterPro"/>
</dbReference>
<keyword evidence="3" id="KW-1185">Reference proteome</keyword>
<dbReference type="Pfam" id="PF03983">
    <property type="entry name" value="SHD1"/>
    <property type="match status" value="1"/>
</dbReference>
<evidence type="ECO:0000313" key="2">
    <source>
        <dbReference type="EMBL" id="EMI56371.1"/>
    </source>
</evidence>